<evidence type="ECO:0000256" key="2">
    <source>
        <dbReference type="SAM" id="MobiDB-lite"/>
    </source>
</evidence>
<feature type="compositionally biased region" description="Basic and acidic residues" evidence="2">
    <location>
        <begin position="1330"/>
        <end position="1342"/>
    </location>
</feature>
<evidence type="ECO:0000259" key="3">
    <source>
        <dbReference type="Pfam" id="PF10358"/>
    </source>
</evidence>
<gene>
    <name evidence="4" type="ORF">Tsubulata_045422</name>
</gene>
<reference evidence="4" key="1">
    <citation type="submission" date="2022-02" db="EMBL/GenBank/DDBJ databases">
        <authorList>
            <person name="Henning P.M."/>
            <person name="McCubbin A.G."/>
            <person name="Shore J.S."/>
        </authorList>
    </citation>
    <scope>NUCLEOTIDE SEQUENCE</scope>
    <source>
        <strain evidence="4">F60SS</strain>
        <tissue evidence="4">Leaves</tissue>
    </source>
</reference>
<feature type="region of interest" description="Disordered" evidence="2">
    <location>
        <begin position="1315"/>
        <end position="1354"/>
    </location>
</feature>
<evidence type="ECO:0000313" key="4">
    <source>
        <dbReference type="EMBL" id="KAJ4848880.1"/>
    </source>
</evidence>
<dbReference type="Proteomes" id="UP001141552">
    <property type="component" value="Unassembled WGS sequence"/>
</dbReference>
<dbReference type="PANTHER" id="PTHR47270">
    <property type="entry name" value="PROTEIN MLP1-LIKE"/>
    <property type="match status" value="1"/>
</dbReference>
<feature type="compositionally biased region" description="Polar residues" evidence="2">
    <location>
        <begin position="480"/>
        <end position="489"/>
    </location>
</feature>
<feature type="compositionally biased region" description="Polar residues" evidence="2">
    <location>
        <begin position="1319"/>
        <end position="1329"/>
    </location>
</feature>
<dbReference type="EMBL" id="JAKUCV010000765">
    <property type="protein sequence ID" value="KAJ4848880.1"/>
    <property type="molecule type" value="Genomic_DNA"/>
</dbReference>
<feature type="coiled-coil region" evidence="1">
    <location>
        <begin position="1242"/>
        <end position="1314"/>
    </location>
</feature>
<feature type="compositionally biased region" description="Basic and acidic residues" evidence="2">
    <location>
        <begin position="136"/>
        <end position="148"/>
    </location>
</feature>
<dbReference type="PANTHER" id="PTHR47270:SF13">
    <property type="entry name" value="HEAVY CHAIN-LIKE PROTEIN, PUTATIVE-RELATED"/>
    <property type="match status" value="1"/>
</dbReference>
<feature type="coiled-coil region" evidence="1">
    <location>
        <begin position="764"/>
        <end position="791"/>
    </location>
</feature>
<dbReference type="SUPFAM" id="SSF57997">
    <property type="entry name" value="Tropomyosin"/>
    <property type="match status" value="1"/>
</dbReference>
<protein>
    <recommendedName>
        <fullName evidence="3">C2 NT-type domain-containing protein</fullName>
    </recommendedName>
</protein>
<dbReference type="OrthoDB" id="658575at2759"/>
<feature type="domain" description="C2 NT-type" evidence="3">
    <location>
        <begin position="16"/>
        <end position="132"/>
    </location>
</feature>
<feature type="region of interest" description="Disordered" evidence="2">
    <location>
        <begin position="233"/>
        <end position="277"/>
    </location>
</feature>
<feature type="region of interest" description="Disordered" evidence="2">
    <location>
        <begin position="474"/>
        <end position="495"/>
    </location>
</feature>
<sequence>MFKLHKHKSVKSHDTFDFKFSSFQVLQVPKGWDRLIVSIVSAETGKTLTKSGKASVRNGSCRWTETFTESVSAGECVVRFVVSMGSVRSGILGEATVNLASYRSSAIAVPVSLPLKKCNYGSVLQVKIQCQTPSSKLREEQWDDRSSCAEDSTVDDNDIENKSDVSDGSFSRSFGSSSSNRLDSASNAGELHTREPSFSLSGSRYSFESTEGSLGREHYSPQSNFAGIVNNQIGRQDSTGSHNGSSHAFIDSSRSNHASFNSKVSQIRPQNQKDDQDLVSRSVFSSPLQNSGSSKDLVEAAEAKIEELRAEARMWEQNARKLMINNDKLQQELDEQSKRQASLEKDLSESRRECDSMKCEIEQLKTLLDESIMEQKGTENLRLQAKEMDDVHKELEDEIKFQKEETTNLTLQLNRTQESNIELVAILQELENTVEKQITEIDGLKQRIEELEKDCSELTDENLELVLKLKESEKDLPNCGPSSNSPLQNDSHHTSEFEVKQMKDQICTLEEELNKMEAIIEELSADHLQMQCEDLEKRCADLELQLQVSKEKTCELDDKLSKCHAREEEQGAEIAELLQQLEYYRGKETRTKDHTSEICTISESHADVGMAILSELYEQIESFLADVKKQHHTICSPPCTVNCDLSPQQIPNATDLFKQNEQAKAILNSFLWLMNVLEKKNTVCNDEGQQSDKVEVKLDNAKELQNKLDSCTLKENTVSTFGLDQECSHMVSKSSSSDSYEELLEKVSEMDKVKNDNVLKEQEVEALKQCQRNLEIQISNLQSEKTQLVEDLDIVVIEGKENSKSLEDLKNEIADLKCGRESQVSSNKILVRKSSELENSISELEAHLFELEKENVQLSERICGLEAQLRYLTDDRESSRLELKNSESHVMNLQEEIRRLESEFEAEKLEMKQKLQDMQTKWLEAQKECEYLKIANPKLQTTAESLIEECSLLQKQNRELRQQKMELHELCTVFEAEVKEYENLFSTVVNNFEALEEKYDSIWEEIASKETAFTLELESLLQENMKLKEKERLVDQIYLEKTVEFENFQRKVARLAVQLSATQDEKELTASEEVVVEMSRLLSDKAIVAASLQEVQGKLKESESNLNALQAESERKVQELMNELASSKQNLEILMADHEKLLELLEDVKFNEEKHKGTVRGLELKLKASEYEKQQVEEEISSLTVQLQRTSLLQDEIVALKRSLNEVEFENQRLAASLQMLSGDYEELKDGKTEYLKKISDMQRVVSDLEDCKRTKVALEEKVLRLEGDLTAKDALGAQDAELKNELARVKRINSELQRKLKYIEEEKQQYLKKEFEPSSMNASTSTPRELTRRQVDARPYGDDGSSQDEDADSLSKIQRLEFELADALEANEMYKAQLKSFFSERCEDNANDPTRLTSDNVTERAERSQDAVASLEMELKDLQERYFDMSLKYAEVEAEREQLVLKLKAVGSNGRSTLGFSGITNFLRASH</sequence>
<feature type="compositionally biased region" description="Polar residues" evidence="2">
    <location>
        <begin position="233"/>
        <end position="270"/>
    </location>
</feature>
<accession>A0A9Q0JQA7</accession>
<reference evidence="4" key="2">
    <citation type="journal article" date="2023" name="Plants (Basel)">
        <title>Annotation of the Turnera subulata (Passifloraceae) Draft Genome Reveals the S-Locus Evolved after the Divergence of Turneroideae from Passifloroideae in a Stepwise Manner.</title>
        <authorList>
            <person name="Henning P.M."/>
            <person name="Roalson E.H."/>
            <person name="Mir W."/>
            <person name="McCubbin A.G."/>
            <person name="Shore J.S."/>
        </authorList>
    </citation>
    <scope>NUCLEOTIDE SEQUENCE</scope>
    <source>
        <strain evidence="4">F60SS</strain>
    </source>
</reference>
<dbReference type="Pfam" id="PF10358">
    <property type="entry name" value="NT-C2"/>
    <property type="match status" value="1"/>
</dbReference>
<evidence type="ECO:0000256" key="1">
    <source>
        <dbReference type="SAM" id="Coils"/>
    </source>
</evidence>
<organism evidence="4 5">
    <name type="scientific">Turnera subulata</name>
    <dbReference type="NCBI Taxonomy" id="218843"/>
    <lineage>
        <taxon>Eukaryota</taxon>
        <taxon>Viridiplantae</taxon>
        <taxon>Streptophyta</taxon>
        <taxon>Embryophyta</taxon>
        <taxon>Tracheophyta</taxon>
        <taxon>Spermatophyta</taxon>
        <taxon>Magnoliopsida</taxon>
        <taxon>eudicotyledons</taxon>
        <taxon>Gunneridae</taxon>
        <taxon>Pentapetalae</taxon>
        <taxon>rosids</taxon>
        <taxon>fabids</taxon>
        <taxon>Malpighiales</taxon>
        <taxon>Passifloraceae</taxon>
        <taxon>Turnera</taxon>
    </lineage>
</organism>
<feature type="coiled-coil region" evidence="1">
    <location>
        <begin position="1358"/>
        <end position="1440"/>
    </location>
</feature>
<dbReference type="InterPro" id="IPR019448">
    <property type="entry name" value="NT-C2"/>
</dbReference>
<name>A0A9Q0JQA7_9ROSI</name>
<feature type="coiled-coil region" evidence="1">
    <location>
        <begin position="1092"/>
        <end position="1186"/>
    </location>
</feature>
<feature type="region of interest" description="Disordered" evidence="2">
    <location>
        <begin position="135"/>
        <end position="204"/>
    </location>
</feature>
<proteinExistence type="predicted"/>
<feature type="coiled-coil region" evidence="1">
    <location>
        <begin position="827"/>
        <end position="998"/>
    </location>
</feature>
<dbReference type="Gene3D" id="1.10.287.1490">
    <property type="match status" value="1"/>
</dbReference>
<keyword evidence="1" id="KW-0175">Coiled coil</keyword>
<evidence type="ECO:0000313" key="5">
    <source>
        <dbReference type="Proteomes" id="UP001141552"/>
    </source>
</evidence>
<feature type="coiled-coil region" evidence="1">
    <location>
        <begin position="513"/>
        <end position="552"/>
    </location>
</feature>
<feature type="compositionally biased region" description="Low complexity" evidence="2">
    <location>
        <begin position="166"/>
        <end position="188"/>
    </location>
</feature>
<comment type="caution">
    <text evidence="4">The sequence shown here is derived from an EMBL/GenBank/DDBJ whole genome shotgun (WGS) entry which is preliminary data.</text>
</comment>
<keyword evidence="5" id="KW-1185">Reference proteome</keyword>